<dbReference type="PROSITE" id="PS50885">
    <property type="entry name" value="HAMP"/>
    <property type="match status" value="1"/>
</dbReference>
<dbReference type="InterPro" id="IPR003660">
    <property type="entry name" value="HAMP_dom"/>
</dbReference>
<evidence type="ECO:0000259" key="2">
    <source>
        <dbReference type="PROSITE" id="PS50885"/>
    </source>
</evidence>
<keyword evidence="1" id="KW-0812">Transmembrane</keyword>
<accession>C4XGH2</accession>
<feature type="domain" description="HAMP" evidence="2">
    <location>
        <begin position="377"/>
        <end position="416"/>
    </location>
</feature>
<dbReference type="AlphaFoldDB" id="C4XGH2"/>
<feature type="transmembrane region" description="Helical" evidence="1">
    <location>
        <begin position="342"/>
        <end position="366"/>
    </location>
</feature>
<dbReference type="Gene3D" id="6.10.340.10">
    <property type="match status" value="1"/>
</dbReference>
<dbReference type="EMBL" id="AP010904">
    <property type="protein sequence ID" value="BAH73752.1"/>
    <property type="molecule type" value="Genomic_DNA"/>
</dbReference>
<keyword evidence="1" id="KW-0472">Membrane</keyword>
<protein>
    <recommendedName>
        <fullName evidence="2">HAMP domain-containing protein</fullName>
    </recommendedName>
</protein>
<sequence>MATPCSLSPGSRVVLCRLPVPHLQPQGRTGMRFPLFPAKIALAVCLPAVAALVLGLFAVSRLDGLAARSKTLETARLPRADLAVAVERRLLLAAQAIRGYALSGDRDALERAKKDLGQAADALHAAREAASRPGMESLAAEAQKIGFLLDTYKKAAESAAAANELVTRDRADLAAAQEAYAAAVAGYIEFKTAQWDKELAAKYPQPEPLRLHAKRLKTAQAVQDAGRDVRLAAEAAKAERDPGRLSQALTRYDEAEALLREIKAGSDEENKRLAPVFAALATCRQAAGALLSDWEGLKSTGRQIIEAERAALAAGADLGGATLAEAAADASGLADAVRASRLLLGGAAWGICLVGIVFGLAVAFLLGGPVRRCAFFARDLAVGRMTGNLPVSGHDETAVLAQSLREMARRIGKRLAR</sequence>
<dbReference type="GO" id="GO:0016020">
    <property type="term" value="C:membrane"/>
    <property type="evidence" value="ECO:0007669"/>
    <property type="project" value="InterPro"/>
</dbReference>
<dbReference type="Proteomes" id="UP000009071">
    <property type="component" value="Chromosome"/>
</dbReference>
<reference evidence="3 4" key="1">
    <citation type="journal article" date="2009" name="Genome Res.">
        <title>Whole genome sequence of Desulfovibrio magneticus strain RS-1 revealed common gene clusters in magnetotactic bacteria.</title>
        <authorList>
            <person name="Nakazawa H."/>
            <person name="Arakaki A."/>
            <person name="Narita-Yamada S."/>
            <person name="Yashiro I."/>
            <person name="Jinno K."/>
            <person name="Aoki N."/>
            <person name="Tsuruyama A."/>
            <person name="Okamura Y."/>
            <person name="Tanikawa S."/>
            <person name="Fujita N."/>
            <person name="Takeyama H."/>
            <person name="Matsunaga T."/>
        </authorList>
    </citation>
    <scope>NUCLEOTIDE SEQUENCE [LARGE SCALE GENOMIC DNA]</scope>
    <source>
        <strain evidence="4">ATCC 700980 / DSM 13731 / RS-1</strain>
    </source>
</reference>
<name>C4XGH2_SOLM1</name>
<dbReference type="CDD" id="cd06225">
    <property type="entry name" value="HAMP"/>
    <property type="match status" value="1"/>
</dbReference>
<dbReference type="HOGENOM" id="CLU_713166_0_0_7"/>
<dbReference type="STRING" id="573370.DMR_02610"/>
<keyword evidence="1" id="KW-1133">Transmembrane helix</keyword>
<organism evidence="3 4">
    <name type="scientific">Solidesulfovibrio magneticus (strain ATCC 700980 / DSM 13731 / RS-1)</name>
    <name type="common">Desulfovibrio magneticus</name>
    <dbReference type="NCBI Taxonomy" id="573370"/>
    <lineage>
        <taxon>Bacteria</taxon>
        <taxon>Pseudomonadati</taxon>
        <taxon>Thermodesulfobacteriota</taxon>
        <taxon>Desulfovibrionia</taxon>
        <taxon>Desulfovibrionales</taxon>
        <taxon>Desulfovibrionaceae</taxon>
        <taxon>Solidesulfovibrio</taxon>
    </lineage>
</organism>
<evidence type="ECO:0000313" key="4">
    <source>
        <dbReference type="Proteomes" id="UP000009071"/>
    </source>
</evidence>
<gene>
    <name evidence="3" type="ordered locus">DMR_02610</name>
</gene>
<dbReference type="KEGG" id="dma:DMR_02610"/>
<dbReference type="eggNOG" id="COG0840">
    <property type="taxonomic scope" value="Bacteria"/>
</dbReference>
<proteinExistence type="predicted"/>
<evidence type="ECO:0000313" key="3">
    <source>
        <dbReference type="EMBL" id="BAH73752.1"/>
    </source>
</evidence>
<feature type="transmembrane region" description="Helical" evidence="1">
    <location>
        <begin position="40"/>
        <end position="60"/>
    </location>
</feature>
<evidence type="ECO:0000256" key="1">
    <source>
        <dbReference type="SAM" id="Phobius"/>
    </source>
</evidence>
<keyword evidence="4" id="KW-1185">Reference proteome</keyword>
<dbReference type="GO" id="GO:0007165">
    <property type="term" value="P:signal transduction"/>
    <property type="evidence" value="ECO:0007669"/>
    <property type="project" value="InterPro"/>
</dbReference>